<evidence type="ECO:0000256" key="1">
    <source>
        <dbReference type="ARBA" id="ARBA00004123"/>
    </source>
</evidence>
<dbReference type="InterPro" id="IPR036879">
    <property type="entry name" value="TF_MADSbox_sf"/>
</dbReference>
<dbReference type="GO" id="GO:0005634">
    <property type="term" value="C:nucleus"/>
    <property type="evidence" value="ECO:0007669"/>
    <property type="project" value="UniProtKB-SubCell"/>
</dbReference>
<evidence type="ECO:0000256" key="3">
    <source>
        <dbReference type="ARBA" id="ARBA00023125"/>
    </source>
</evidence>
<reference evidence="9 10" key="1">
    <citation type="submission" date="2019-07" db="EMBL/GenBank/DDBJ databases">
        <title>Genome assembly of two rare yeast pathogens: Diutina rugosa and Trichomonascus ciferrii.</title>
        <authorList>
            <person name="Mixao V."/>
            <person name="Saus E."/>
            <person name="Hansen A."/>
            <person name="Lass-Flor C."/>
            <person name="Gabaldon T."/>
        </authorList>
    </citation>
    <scope>NUCLEOTIDE SEQUENCE [LARGE SCALE GENOMIC DNA]</scope>
    <source>
        <strain evidence="9 10">CBS 613</strain>
    </source>
</reference>
<dbReference type="PROSITE" id="PS50066">
    <property type="entry name" value="MADS_BOX_2"/>
    <property type="match status" value="1"/>
</dbReference>
<dbReference type="AlphaFoldDB" id="A0A642UYA1"/>
<evidence type="ECO:0000256" key="2">
    <source>
        <dbReference type="ARBA" id="ARBA00023015"/>
    </source>
</evidence>
<dbReference type="CDD" id="cd00265">
    <property type="entry name" value="MADS_MEF2_like"/>
    <property type="match status" value="1"/>
</dbReference>
<dbReference type="InterPro" id="IPR050142">
    <property type="entry name" value="MADS-box/MEF2_TF"/>
</dbReference>
<dbReference type="GO" id="GO:0046983">
    <property type="term" value="F:protein dimerization activity"/>
    <property type="evidence" value="ECO:0007669"/>
    <property type="project" value="InterPro"/>
</dbReference>
<keyword evidence="5" id="KW-0539">Nucleus</keyword>
<evidence type="ECO:0000256" key="5">
    <source>
        <dbReference type="ARBA" id="ARBA00023242"/>
    </source>
</evidence>
<keyword evidence="4" id="KW-0804">Transcription</keyword>
<feature type="region of interest" description="Disordered" evidence="7">
    <location>
        <begin position="92"/>
        <end position="264"/>
    </location>
</feature>
<feature type="compositionally biased region" description="Polar residues" evidence="7">
    <location>
        <begin position="250"/>
        <end position="264"/>
    </location>
</feature>
<keyword evidence="2" id="KW-0805">Transcription regulation</keyword>
<dbReference type="GO" id="GO:0045944">
    <property type="term" value="P:positive regulation of transcription by RNA polymerase II"/>
    <property type="evidence" value="ECO:0007669"/>
    <property type="project" value="InterPro"/>
</dbReference>
<protein>
    <recommendedName>
        <fullName evidence="8">MADS-box domain-containing protein</fullName>
    </recommendedName>
</protein>
<evidence type="ECO:0000259" key="8">
    <source>
        <dbReference type="PROSITE" id="PS50066"/>
    </source>
</evidence>
<comment type="subcellular location">
    <subcellularLocation>
        <location evidence="1">Nucleus</location>
    </subcellularLocation>
</comment>
<organism evidence="9 10">
    <name type="scientific">Diutina rugosa</name>
    <name type="common">Yeast</name>
    <name type="synonym">Candida rugosa</name>
    <dbReference type="NCBI Taxonomy" id="5481"/>
    <lineage>
        <taxon>Eukaryota</taxon>
        <taxon>Fungi</taxon>
        <taxon>Dikarya</taxon>
        <taxon>Ascomycota</taxon>
        <taxon>Saccharomycotina</taxon>
        <taxon>Pichiomycetes</taxon>
        <taxon>Debaryomycetaceae</taxon>
        <taxon>Diutina</taxon>
    </lineage>
</organism>
<feature type="compositionally biased region" description="Low complexity" evidence="7">
    <location>
        <begin position="152"/>
        <end position="165"/>
    </location>
</feature>
<dbReference type="SUPFAM" id="SSF55455">
    <property type="entry name" value="SRF-like"/>
    <property type="match status" value="1"/>
</dbReference>
<dbReference type="GO" id="GO:0033554">
    <property type="term" value="P:cellular response to stress"/>
    <property type="evidence" value="ECO:0007669"/>
    <property type="project" value="UniProtKB-ARBA"/>
</dbReference>
<dbReference type="SMART" id="SM00432">
    <property type="entry name" value="MADS"/>
    <property type="match status" value="1"/>
</dbReference>
<evidence type="ECO:0000313" key="10">
    <source>
        <dbReference type="Proteomes" id="UP000449547"/>
    </source>
</evidence>
<dbReference type="RefSeq" id="XP_034014700.1">
    <property type="nucleotide sequence ID" value="XM_034156613.1"/>
</dbReference>
<dbReference type="VEuPathDB" id="FungiDB:DIURU_000381"/>
<dbReference type="FunFam" id="3.40.1810.10:FF:000013">
    <property type="entry name" value="Transcription factor, MADS-box"/>
    <property type="match status" value="1"/>
</dbReference>
<evidence type="ECO:0000256" key="4">
    <source>
        <dbReference type="ARBA" id="ARBA00023163"/>
    </source>
</evidence>
<feature type="region of interest" description="Disordered" evidence="7">
    <location>
        <begin position="332"/>
        <end position="392"/>
    </location>
</feature>
<dbReference type="PRINTS" id="PR00404">
    <property type="entry name" value="MADSDOMAIN"/>
</dbReference>
<evidence type="ECO:0000313" key="9">
    <source>
        <dbReference type="EMBL" id="KAA8907694.1"/>
    </source>
</evidence>
<dbReference type="GeneID" id="54779034"/>
<sequence length="420" mass="45373">MGRRKIAIEPLTDDRNRTVTFVKRKAGLFKKAHELAVLCQVDLAVIIVGANGKVYEFSSVDTNEIIQTYQQKQGNIHERKRPENYGYYAKKRSASANTDAEPPHDAGDDSSDDDSAPSSPRESKRLKLEDDVKLHASDQPVFPFRTKDSEGPALAATNATAAKTTPSPPQRPVLRVQIPTDTTPSKPGSDSAKTVTAQSANLPGQLRSQTEPDKQAKMSLAPPVAKYPNYTSLRSPDSRKPPVLLPIHAKSQSSSPSDVTAPNPLPSTYYQPVVVAGMPQQSPSTILPTPLVNQAFASAIPAQYNRVLYPGDQQTPIELRYAQGEMFPSPSTFYPPHDWQLSTGMTPLNQQAPGGAFNPPPSQPGGSSGTPGSASQPAPPSAFPNQATIANFGRTVQAVQSRDNFPSPLHFNNFTNDKDK</sequence>
<feature type="domain" description="MADS-box" evidence="8">
    <location>
        <begin position="1"/>
        <end position="61"/>
    </location>
</feature>
<name>A0A642UYA1_DIURU</name>
<keyword evidence="3" id="KW-0238">DNA-binding</keyword>
<comment type="caution">
    <text evidence="9">The sequence shown here is derived from an EMBL/GenBank/DDBJ whole genome shotgun (WGS) entry which is preliminary data.</text>
</comment>
<accession>A0A642UYA1</accession>
<dbReference type="OrthoDB" id="1898716at2759"/>
<dbReference type="Gene3D" id="3.40.1810.10">
    <property type="entry name" value="Transcription factor, MADS-box"/>
    <property type="match status" value="1"/>
</dbReference>
<evidence type="ECO:0000256" key="6">
    <source>
        <dbReference type="ARBA" id="ARBA00025805"/>
    </source>
</evidence>
<dbReference type="EMBL" id="SWFT01000019">
    <property type="protein sequence ID" value="KAA8907694.1"/>
    <property type="molecule type" value="Genomic_DNA"/>
</dbReference>
<comment type="similarity">
    <text evidence="6">Belongs to the MEF2 family.</text>
</comment>
<dbReference type="OMA" id="RYMNDIF"/>
<feature type="compositionally biased region" description="Basic and acidic residues" evidence="7">
    <location>
        <begin position="121"/>
        <end position="136"/>
    </location>
</feature>
<dbReference type="InterPro" id="IPR033896">
    <property type="entry name" value="MEF2-like_N"/>
</dbReference>
<feature type="compositionally biased region" description="Polar residues" evidence="7">
    <location>
        <begin position="179"/>
        <end position="209"/>
    </location>
</feature>
<dbReference type="InterPro" id="IPR002100">
    <property type="entry name" value="TF_MADSbox"/>
</dbReference>
<dbReference type="GO" id="GO:0008301">
    <property type="term" value="F:DNA binding, bending"/>
    <property type="evidence" value="ECO:0007669"/>
    <property type="project" value="UniProtKB-ARBA"/>
</dbReference>
<gene>
    <name evidence="9" type="ORF">DIURU_000381</name>
</gene>
<dbReference type="Proteomes" id="UP000449547">
    <property type="component" value="Unassembled WGS sequence"/>
</dbReference>
<dbReference type="PANTHER" id="PTHR48019">
    <property type="entry name" value="SERUM RESPONSE FACTOR HOMOLOG"/>
    <property type="match status" value="1"/>
</dbReference>
<keyword evidence="10" id="KW-1185">Reference proteome</keyword>
<dbReference type="PROSITE" id="PS00350">
    <property type="entry name" value="MADS_BOX_1"/>
    <property type="match status" value="1"/>
</dbReference>
<dbReference type="GO" id="GO:0000977">
    <property type="term" value="F:RNA polymerase II transcription regulatory region sequence-specific DNA binding"/>
    <property type="evidence" value="ECO:0007669"/>
    <property type="project" value="InterPro"/>
</dbReference>
<feature type="compositionally biased region" description="Polar residues" evidence="7">
    <location>
        <begin position="340"/>
        <end position="352"/>
    </location>
</feature>
<evidence type="ECO:0000256" key="7">
    <source>
        <dbReference type="SAM" id="MobiDB-lite"/>
    </source>
</evidence>
<proteinExistence type="inferred from homology"/>
<dbReference type="Pfam" id="PF00319">
    <property type="entry name" value="SRF-TF"/>
    <property type="match status" value="1"/>
</dbReference>